<dbReference type="Proteomes" id="UP000239895">
    <property type="component" value="Unassembled WGS sequence"/>
</dbReference>
<sequence length="426" mass="45650">MQCPHYDAGRCRSCTLIQLDRPTQVAGKEAHVRELLAVYDDVTWLPAVTGAESGFRNKAKMVVTGTVEEPVLGIVGPPGPFAGQSVDLTDCGLYPPALQAAFGPLAELVTRARLRPYDLSPAAQGGGPGTPGRRRKVTPRDAARRGELKHVLVTLSPDGELMVRLVLRSTEAVARIRKHLPWLQSALPGLAVLSVNVQPVHAAVLEGEQEIVLTDRETLPMGVDGVTLHLRPQSFFQTNTEVAAALYRQARQWVGEVDPGSLWDLYCGVGGFALHCAAPGRAVTGIEISAEAVASATTTAGELAALPPDAVVGGQDAAWWRDAMADVRFAAGDATGFALGTDADPELVVVNPPRRGIGTELARRLEASNAQHVLYSSCHATTLARDLAEMPSLRPRRAVLLDMFPQTDHYEVLVLLEREVVPHPAR</sequence>
<evidence type="ECO:0000313" key="8">
    <source>
        <dbReference type="Proteomes" id="UP000239895"/>
    </source>
</evidence>
<dbReference type="EMBL" id="PVTX01000002">
    <property type="protein sequence ID" value="PRZ08569.1"/>
    <property type="molecule type" value="Genomic_DNA"/>
</dbReference>
<evidence type="ECO:0000256" key="1">
    <source>
        <dbReference type="ARBA" id="ARBA00022603"/>
    </source>
</evidence>
<evidence type="ECO:0000256" key="4">
    <source>
        <dbReference type="PROSITE-ProRule" id="PRU01024"/>
    </source>
</evidence>
<keyword evidence="1 4" id="KW-0489">Methyltransferase</keyword>
<proteinExistence type="inferred from homology"/>
<feature type="binding site" evidence="4">
    <location>
        <position position="287"/>
    </location>
    <ligand>
        <name>S-adenosyl-L-methionine</name>
        <dbReference type="ChEBI" id="CHEBI:59789"/>
    </ligand>
</feature>
<dbReference type="PROSITE" id="PS01231">
    <property type="entry name" value="TRMA_2"/>
    <property type="match status" value="1"/>
</dbReference>
<dbReference type="GO" id="GO:0032259">
    <property type="term" value="P:methylation"/>
    <property type="evidence" value="ECO:0007669"/>
    <property type="project" value="UniProtKB-KW"/>
</dbReference>
<evidence type="ECO:0000256" key="2">
    <source>
        <dbReference type="ARBA" id="ARBA00022679"/>
    </source>
</evidence>
<dbReference type="InterPro" id="IPR030390">
    <property type="entry name" value="MeTrfase_TrmA_AS"/>
</dbReference>
<dbReference type="Gene3D" id="2.40.50.1070">
    <property type="match status" value="1"/>
</dbReference>
<dbReference type="Gene3D" id="3.40.50.150">
    <property type="entry name" value="Vaccinia Virus protein VP39"/>
    <property type="match status" value="1"/>
</dbReference>
<feature type="region of interest" description="Disordered" evidence="6">
    <location>
        <begin position="119"/>
        <end position="142"/>
    </location>
</feature>
<dbReference type="GO" id="GO:0008168">
    <property type="term" value="F:methyltransferase activity"/>
    <property type="evidence" value="ECO:0007669"/>
    <property type="project" value="UniProtKB-KW"/>
</dbReference>
<keyword evidence="8" id="KW-1185">Reference proteome</keyword>
<evidence type="ECO:0000256" key="5">
    <source>
        <dbReference type="PROSITE-ProRule" id="PRU10015"/>
    </source>
</evidence>
<gene>
    <name evidence="7" type="ORF">BCL65_102111</name>
</gene>
<accession>A0ABX5EGE9</accession>
<evidence type="ECO:0000256" key="3">
    <source>
        <dbReference type="ARBA" id="ARBA00022691"/>
    </source>
</evidence>
<dbReference type="PANTHER" id="PTHR11061">
    <property type="entry name" value="RNA M5U METHYLTRANSFERASE"/>
    <property type="match status" value="1"/>
</dbReference>
<feature type="binding site" evidence="4">
    <location>
        <position position="351"/>
    </location>
    <ligand>
        <name>S-adenosyl-L-methionine</name>
        <dbReference type="ChEBI" id="CHEBI:59789"/>
    </ligand>
</feature>
<dbReference type="InterPro" id="IPR010280">
    <property type="entry name" value="U5_MeTrfase_fam"/>
</dbReference>
<reference evidence="7 8" key="1">
    <citation type="submission" date="2018-03" db="EMBL/GenBank/DDBJ databases">
        <title>Comparative analysis of microorganisms from saline springs in Andes Mountain Range, Colombia.</title>
        <authorList>
            <person name="Rubin E."/>
        </authorList>
    </citation>
    <scope>NUCLEOTIDE SEQUENCE [LARGE SCALE GENOMIC DNA]</scope>
    <source>
        <strain evidence="7 8">CG 23</strain>
    </source>
</reference>
<dbReference type="InterPro" id="IPR030391">
    <property type="entry name" value="MeTrfase_TrmA_CS"/>
</dbReference>
<protein>
    <submittedName>
        <fullName evidence="7">23S rRNA m(5)U-747 methyltransferase</fullName>
    </submittedName>
</protein>
<organism evidence="7 8">
    <name type="scientific">Isoptericola halotolerans</name>
    <dbReference type="NCBI Taxonomy" id="300560"/>
    <lineage>
        <taxon>Bacteria</taxon>
        <taxon>Bacillati</taxon>
        <taxon>Actinomycetota</taxon>
        <taxon>Actinomycetes</taxon>
        <taxon>Micrococcales</taxon>
        <taxon>Promicromonosporaceae</taxon>
        <taxon>Isoptericola</taxon>
    </lineage>
</organism>
<comment type="caution">
    <text evidence="7">The sequence shown here is derived from an EMBL/GenBank/DDBJ whole genome shotgun (WGS) entry which is preliminary data.</text>
</comment>
<keyword evidence="2 4" id="KW-0808">Transferase</keyword>
<comment type="similarity">
    <text evidence="4">Belongs to the class I-like SAM-binding methyltransferase superfamily. RNA M5U methyltransferase family.</text>
</comment>
<evidence type="ECO:0000313" key="7">
    <source>
        <dbReference type="EMBL" id="PRZ08569.1"/>
    </source>
</evidence>
<evidence type="ECO:0000256" key="6">
    <source>
        <dbReference type="SAM" id="MobiDB-lite"/>
    </source>
</evidence>
<dbReference type="PROSITE" id="PS01230">
    <property type="entry name" value="TRMA_1"/>
    <property type="match status" value="1"/>
</dbReference>
<feature type="binding site" evidence="4">
    <location>
        <position position="266"/>
    </location>
    <ligand>
        <name>S-adenosyl-L-methionine</name>
        <dbReference type="ChEBI" id="CHEBI:59789"/>
    </ligand>
</feature>
<dbReference type="SUPFAM" id="SSF53335">
    <property type="entry name" value="S-adenosyl-L-methionine-dependent methyltransferases"/>
    <property type="match status" value="1"/>
</dbReference>
<dbReference type="NCBIfam" id="NF002909">
    <property type="entry name" value="PRK03522.2-1"/>
    <property type="match status" value="1"/>
</dbReference>
<keyword evidence="3 4" id="KW-0949">S-adenosyl-L-methionine</keyword>
<dbReference type="PANTHER" id="PTHR11061:SF30">
    <property type="entry name" value="TRNA (URACIL(54)-C(5))-METHYLTRANSFERASE"/>
    <property type="match status" value="1"/>
</dbReference>
<dbReference type="InterPro" id="IPR029063">
    <property type="entry name" value="SAM-dependent_MTases_sf"/>
</dbReference>
<dbReference type="Pfam" id="PF05958">
    <property type="entry name" value="tRNA_U5-meth_tr"/>
    <property type="match status" value="1"/>
</dbReference>
<dbReference type="PROSITE" id="PS51687">
    <property type="entry name" value="SAM_MT_RNA_M5U"/>
    <property type="match status" value="1"/>
</dbReference>
<feature type="binding site" evidence="4">
    <location>
        <position position="237"/>
    </location>
    <ligand>
        <name>S-adenosyl-L-methionine</name>
        <dbReference type="ChEBI" id="CHEBI:59789"/>
    </ligand>
</feature>
<dbReference type="RefSeq" id="WP_106265413.1">
    <property type="nucleotide sequence ID" value="NZ_PVTX01000002.1"/>
</dbReference>
<name>A0ABX5EGE9_9MICO</name>
<feature type="active site" description="Nucleophile" evidence="4">
    <location>
        <position position="378"/>
    </location>
</feature>
<feature type="active site" evidence="5">
    <location>
        <position position="378"/>
    </location>
</feature>